<protein>
    <submittedName>
        <fullName evidence="1">Uncharacterized protein</fullName>
    </submittedName>
</protein>
<dbReference type="EMBL" id="JAHQIW010007485">
    <property type="protein sequence ID" value="KAJ1374761.1"/>
    <property type="molecule type" value="Genomic_DNA"/>
</dbReference>
<dbReference type="AlphaFoldDB" id="A0AAD5REP5"/>
<comment type="caution">
    <text evidence="1">The sequence shown here is derived from an EMBL/GenBank/DDBJ whole genome shotgun (WGS) entry which is preliminary data.</text>
</comment>
<evidence type="ECO:0000313" key="2">
    <source>
        <dbReference type="Proteomes" id="UP001196413"/>
    </source>
</evidence>
<organism evidence="1 2">
    <name type="scientific">Parelaphostrongylus tenuis</name>
    <name type="common">Meningeal worm</name>
    <dbReference type="NCBI Taxonomy" id="148309"/>
    <lineage>
        <taxon>Eukaryota</taxon>
        <taxon>Metazoa</taxon>
        <taxon>Ecdysozoa</taxon>
        <taxon>Nematoda</taxon>
        <taxon>Chromadorea</taxon>
        <taxon>Rhabditida</taxon>
        <taxon>Rhabditina</taxon>
        <taxon>Rhabditomorpha</taxon>
        <taxon>Strongyloidea</taxon>
        <taxon>Metastrongylidae</taxon>
        <taxon>Parelaphostrongylus</taxon>
    </lineage>
</organism>
<dbReference type="Proteomes" id="UP001196413">
    <property type="component" value="Unassembled WGS sequence"/>
</dbReference>
<gene>
    <name evidence="1" type="ORF">KIN20_037522</name>
</gene>
<sequence length="72" mass="8112">MTGMKRAQADTVITATTASTKLAASRRVDGNIYGKRPLAARRDQRRFPAANAQLWVLLYEFKAATTVIRKWM</sequence>
<name>A0AAD5REP5_PARTN</name>
<reference evidence="1" key="1">
    <citation type="submission" date="2021-06" db="EMBL/GenBank/DDBJ databases">
        <title>Parelaphostrongylus tenuis whole genome reference sequence.</title>
        <authorList>
            <person name="Garwood T.J."/>
            <person name="Larsen P.A."/>
            <person name="Fountain-Jones N.M."/>
            <person name="Garbe J.R."/>
            <person name="Macchietto M.G."/>
            <person name="Kania S.A."/>
            <person name="Gerhold R.W."/>
            <person name="Richards J.E."/>
            <person name="Wolf T.M."/>
        </authorList>
    </citation>
    <scope>NUCLEOTIDE SEQUENCE</scope>
    <source>
        <strain evidence="1">MNPRO001-30</strain>
        <tissue evidence="1">Meninges</tissue>
    </source>
</reference>
<accession>A0AAD5REP5</accession>
<evidence type="ECO:0000313" key="1">
    <source>
        <dbReference type="EMBL" id="KAJ1374761.1"/>
    </source>
</evidence>
<keyword evidence="2" id="KW-1185">Reference proteome</keyword>
<proteinExistence type="predicted"/>